<dbReference type="InterPro" id="IPR004509">
    <property type="entry name" value="Competence_ComEA_HhH"/>
</dbReference>
<protein>
    <submittedName>
        <fullName evidence="3">ComE operon protein 1</fullName>
    </submittedName>
</protein>
<keyword evidence="1" id="KW-1133">Transmembrane helix</keyword>
<dbReference type="RefSeq" id="WP_156626304.1">
    <property type="nucleotide sequence ID" value="NZ_CACRTO010000018.1"/>
</dbReference>
<feature type="domain" description="Helix-hairpin-helix DNA-binding motif class 1" evidence="2">
    <location>
        <begin position="171"/>
        <end position="190"/>
    </location>
</feature>
<dbReference type="AlphaFoldDB" id="A0A6N3D9B8"/>
<dbReference type="GO" id="GO:0015628">
    <property type="term" value="P:protein secretion by the type II secretion system"/>
    <property type="evidence" value="ECO:0007669"/>
    <property type="project" value="TreeGrafter"/>
</dbReference>
<sequence>MFEKIKEEIKKRLNIRILSIIVLGMVFLSSSLFLYMRNKSMVFKDEYMKDIYVESESNEEALENTVNVSSSNVDRENAKNTSITVEIKGEVKNPDVYEIQDGSIIRDLINLAGGLTSEANIDGINRAEKLRGNQLIIIPNKNDESVVKTPSSVSGTTNNSSIININIASLEELKKITGVGDVKAQSIIDYREKNGGFKSIEELKNIDGIGSKTFEKIKDQVGI</sequence>
<organism evidence="3">
    <name type="scientific">Clostridium tertium</name>
    <dbReference type="NCBI Taxonomy" id="1559"/>
    <lineage>
        <taxon>Bacteria</taxon>
        <taxon>Bacillati</taxon>
        <taxon>Bacillota</taxon>
        <taxon>Clostridia</taxon>
        <taxon>Eubacteriales</taxon>
        <taxon>Clostridiaceae</taxon>
        <taxon>Clostridium</taxon>
    </lineage>
</organism>
<dbReference type="SUPFAM" id="SSF47781">
    <property type="entry name" value="RuvA domain 2-like"/>
    <property type="match status" value="1"/>
</dbReference>
<dbReference type="PANTHER" id="PTHR21180:SF32">
    <property type="entry name" value="ENDONUCLEASE_EXONUCLEASE_PHOSPHATASE FAMILY DOMAIN-CONTAINING PROTEIN 1"/>
    <property type="match status" value="1"/>
</dbReference>
<dbReference type="GO" id="GO:0006281">
    <property type="term" value="P:DNA repair"/>
    <property type="evidence" value="ECO:0007669"/>
    <property type="project" value="InterPro"/>
</dbReference>
<dbReference type="GO" id="GO:0003677">
    <property type="term" value="F:DNA binding"/>
    <property type="evidence" value="ECO:0007669"/>
    <property type="project" value="InterPro"/>
</dbReference>
<dbReference type="PANTHER" id="PTHR21180">
    <property type="entry name" value="ENDONUCLEASE/EXONUCLEASE/PHOSPHATASE FAMILY DOMAIN-CONTAINING PROTEIN 1"/>
    <property type="match status" value="1"/>
</dbReference>
<keyword evidence="1" id="KW-0472">Membrane</keyword>
<dbReference type="SMART" id="SM00278">
    <property type="entry name" value="HhH1"/>
    <property type="match status" value="2"/>
</dbReference>
<gene>
    <name evidence="3" type="primary">comEA</name>
    <name evidence="3" type="ORF">CTLFYP3_01841</name>
</gene>
<feature type="transmembrane region" description="Helical" evidence="1">
    <location>
        <begin position="15"/>
        <end position="35"/>
    </location>
</feature>
<keyword evidence="1" id="KW-0812">Transmembrane</keyword>
<dbReference type="GO" id="GO:0015627">
    <property type="term" value="C:type II protein secretion system complex"/>
    <property type="evidence" value="ECO:0007669"/>
    <property type="project" value="TreeGrafter"/>
</dbReference>
<dbReference type="InterPro" id="IPR051675">
    <property type="entry name" value="Endo/Exo/Phosphatase_dom_1"/>
</dbReference>
<proteinExistence type="predicted"/>
<evidence type="ECO:0000256" key="1">
    <source>
        <dbReference type="SAM" id="Phobius"/>
    </source>
</evidence>
<dbReference type="NCBIfam" id="TIGR00426">
    <property type="entry name" value="competence protein ComEA helix-hairpin-helix repeat region"/>
    <property type="match status" value="1"/>
</dbReference>
<dbReference type="InterPro" id="IPR003583">
    <property type="entry name" value="Hlx-hairpin-Hlx_DNA-bd_motif"/>
</dbReference>
<dbReference type="Gene3D" id="1.10.150.280">
    <property type="entry name" value="AF1531-like domain"/>
    <property type="match status" value="1"/>
</dbReference>
<feature type="domain" description="Helix-hairpin-helix DNA-binding motif class 1" evidence="2">
    <location>
        <begin position="201"/>
        <end position="220"/>
    </location>
</feature>
<accession>A0A6N3D9B8</accession>
<dbReference type="InterPro" id="IPR019554">
    <property type="entry name" value="Soluble_ligand-bd"/>
</dbReference>
<evidence type="ECO:0000313" key="3">
    <source>
        <dbReference type="EMBL" id="VYU23848.1"/>
    </source>
</evidence>
<dbReference type="Pfam" id="PF10531">
    <property type="entry name" value="SLBB"/>
    <property type="match status" value="1"/>
</dbReference>
<reference evidence="3" key="1">
    <citation type="submission" date="2019-11" db="EMBL/GenBank/DDBJ databases">
        <authorList>
            <person name="Feng L."/>
        </authorList>
    </citation>
    <scope>NUCLEOTIDE SEQUENCE</scope>
    <source>
        <strain evidence="3">CTertiumLFYP3</strain>
    </source>
</reference>
<name>A0A6N3D9B8_9CLOT</name>
<dbReference type="Pfam" id="PF12836">
    <property type="entry name" value="HHH_3"/>
    <property type="match status" value="1"/>
</dbReference>
<dbReference type="EMBL" id="CACRTO010000018">
    <property type="protein sequence ID" value="VYU23848.1"/>
    <property type="molecule type" value="Genomic_DNA"/>
</dbReference>
<evidence type="ECO:0000259" key="2">
    <source>
        <dbReference type="SMART" id="SM00278"/>
    </source>
</evidence>
<dbReference type="InterPro" id="IPR010994">
    <property type="entry name" value="RuvA_2-like"/>
</dbReference>